<evidence type="ECO:0000256" key="3">
    <source>
        <dbReference type="ARBA" id="ARBA00022737"/>
    </source>
</evidence>
<protein>
    <submittedName>
        <fullName evidence="10">AAEL002145-PA</fullName>
    </submittedName>
</protein>
<keyword evidence="7" id="KW-0539">Nucleus</keyword>
<keyword evidence="5" id="KW-0862">Zinc</keyword>
<feature type="domain" description="C2H2-type" evidence="9">
    <location>
        <begin position="377"/>
        <end position="405"/>
    </location>
</feature>
<sequence>MSKLAKEEKKFRLNVTGTAGQELELVQVDEDTQDAEGLNVDSLAEEHAEPNLVETTDGRMIIEMKPGKTCDICSVTFQSAKIFKKHKEECLEKISEFADVLEKEKTAAMSAQPGEEFFKYCNPNPENPCYCCGEDVSTAHVGHMKCKLCPKSFKAYEYLERHLQAVHADTTEFGCTQCNAKCPSVKVLGQHMMTHSAGKPFSCLKCGKDFTRKYHLERHLNHSSCGEIPKYLLPCEVCGKEFTRLDNLREHLRYHMGEAKRKRDYQCPHCEKAFYGSSLLNIHIRTHTGEKPFPCDLCTKTFPSTGALRKHRRSHTGERPYRCAECSATFAARETLNRHRKTHTGERPHECTICGKKFIQATQLRAHMFNHTGENGFNCDQCEAVFNRKARLDEHIRFVHQKEAPLTCEVCSKSFIRKEDLNRHLDTHSDEKNFSCNHCGKLFASKAALKIHERTHIIEEPSVCSICNHSFIRRDCLVRHIRTRHAGCPEAMSKIPPRKIQSSEPPREEVLLEITETEATMEQMVSIPEEDEQMLEIDGEVYQITPLEDIQLVKINTRRKDIKNESQTVDSEMLVDEIEVLPTKLEPLLPVETKKAIKTKRSMSVKPPEMLPPPPPLAVEPAEINVPVEVAPIEQPPKEKKKRKRATENASIVLPTKIKIEEDDSMPIFLSDAVLKEKVNELLCMLIDEEVLTEFGWPRAPVDRVLSEVIKRCGHKPASGVETGDYTTRMRENTKILFALTMEDDSIRTLLNNHTIDEVIMSVLKSK</sequence>
<dbReference type="AlphaFoldDB" id="A0A1S4F0U0"/>
<dbReference type="FunFam" id="3.30.160.60:FF:001325">
    <property type="entry name" value="zinc finger protein 200"/>
    <property type="match status" value="1"/>
</dbReference>
<dbReference type="OrthoDB" id="654211at2759"/>
<reference evidence="10" key="2">
    <citation type="journal article" date="2007" name="Science">
        <title>Genome sequence of Aedes aegypti, a major arbovirus vector.</title>
        <authorList>
            <person name="Nene V."/>
            <person name="Wortman J.R."/>
            <person name="Lawson D."/>
            <person name="Haas B."/>
            <person name="Kodira C."/>
            <person name="Tu Z.J."/>
            <person name="Loftus B."/>
            <person name="Xi Z."/>
            <person name="Megy K."/>
            <person name="Grabherr M."/>
            <person name="Ren Q."/>
            <person name="Zdobnov E.M."/>
            <person name="Lobo N.F."/>
            <person name="Campbell K.S."/>
            <person name="Brown S.E."/>
            <person name="Bonaldo M.F."/>
            <person name="Zhu J."/>
            <person name="Sinkins S.P."/>
            <person name="Hogenkamp D.G."/>
            <person name="Amedeo P."/>
            <person name="Arensburger P."/>
            <person name="Atkinson P.W."/>
            <person name="Bidwell S."/>
            <person name="Biedler J."/>
            <person name="Birney E."/>
            <person name="Bruggner R.V."/>
            <person name="Costas J."/>
            <person name="Coy M.R."/>
            <person name="Crabtree J."/>
            <person name="Crawford M."/>
            <person name="Debruyn B."/>
            <person name="Decaprio D."/>
            <person name="Eiglmeier K."/>
            <person name="Eisenstadt E."/>
            <person name="El-Dorry H."/>
            <person name="Gelbart W.M."/>
            <person name="Gomes S.L."/>
            <person name="Hammond M."/>
            <person name="Hannick L.I."/>
            <person name="Hogan J.R."/>
            <person name="Holmes M.H."/>
            <person name="Jaffe D."/>
            <person name="Johnston J.S."/>
            <person name="Kennedy R.C."/>
            <person name="Koo H."/>
            <person name="Kravitz S."/>
            <person name="Kriventseva E.V."/>
            <person name="Kulp D."/>
            <person name="Labutti K."/>
            <person name="Lee E."/>
            <person name="Li S."/>
            <person name="Lovin D.D."/>
            <person name="Mao C."/>
            <person name="Mauceli E."/>
            <person name="Menck C.F."/>
            <person name="Miller J.R."/>
            <person name="Montgomery P."/>
            <person name="Mori A."/>
            <person name="Nascimento A.L."/>
            <person name="Naveira H.F."/>
            <person name="Nusbaum C."/>
            <person name="O'leary S."/>
            <person name="Orvis J."/>
            <person name="Pertea M."/>
            <person name="Quesneville H."/>
            <person name="Reidenbach K.R."/>
            <person name="Rogers Y.H."/>
            <person name="Roth C.W."/>
            <person name="Schneider J.R."/>
            <person name="Schatz M."/>
            <person name="Shumway M."/>
            <person name="Stanke M."/>
            <person name="Stinson E.O."/>
            <person name="Tubio J.M."/>
            <person name="Vanzee J.P."/>
            <person name="Verjovski-Almeida S."/>
            <person name="Werner D."/>
            <person name="White O."/>
            <person name="Wyder S."/>
            <person name="Zeng Q."/>
            <person name="Zhao Q."/>
            <person name="Zhao Y."/>
            <person name="Hill C.A."/>
            <person name="Raikhel A.S."/>
            <person name="Soares M.B."/>
            <person name="Knudson D.L."/>
            <person name="Lee N.H."/>
            <person name="Galagan J."/>
            <person name="Salzberg S.L."/>
            <person name="Paulsen I.T."/>
            <person name="Dimopoulos G."/>
            <person name="Collins F.H."/>
            <person name="Birren B."/>
            <person name="Fraser-Liggett C.M."/>
            <person name="Severson D.W."/>
        </authorList>
    </citation>
    <scope>NUCLEOTIDE SEQUENCE [LARGE SCALE GENOMIC DNA]</scope>
    <source>
        <strain evidence="10">Liverpool</strain>
    </source>
</reference>
<evidence type="ECO:0000256" key="6">
    <source>
        <dbReference type="ARBA" id="ARBA00023125"/>
    </source>
</evidence>
<dbReference type="FunFam" id="3.30.160.60:FF:000202">
    <property type="entry name" value="Zinc finger protein 574"/>
    <property type="match status" value="1"/>
</dbReference>
<keyword evidence="6" id="KW-0238">DNA-binding</keyword>
<dbReference type="SMART" id="SM00355">
    <property type="entry name" value="ZnF_C2H2"/>
    <property type="match status" value="13"/>
</dbReference>
<dbReference type="FunFam" id="3.30.160.60:FF:000744">
    <property type="entry name" value="zinc finger E-box-binding homeobox 1"/>
    <property type="match status" value="1"/>
</dbReference>
<dbReference type="PROSITE" id="PS50157">
    <property type="entry name" value="ZINC_FINGER_C2H2_2"/>
    <property type="match status" value="12"/>
</dbReference>
<evidence type="ECO:0000256" key="7">
    <source>
        <dbReference type="ARBA" id="ARBA00023242"/>
    </source>
</evidence>
<reference evidence="10" key="1">
    <citation type="submission" date="2005-10" db="EMBL/GenBank/DDBJ databases">
        <authorList>
            <person name="Loftus B.J."/>
            <person name="Nene V.M."/>
            <person name="Hannick L.I."/>
            <person name="Bidwell S."/>
            <person name="Haas B."/>
            <person name="Amedeo P."/>
            <person name="Orvis J."/>
            <person name="Wortman J.R."/>
            <person name="White O.R."/>
            <person name="Salzberg S."/>
            <person name="Shumway M."/>
            <person name="Koo H."/>
            <person name="Zhao Y."/>
            <person name="Holmes M."/>
            <person name="Miller J."/>
            <person name="Schatz M."/>
            <person name="Pop M."/>
            <person name="Pai G."/>
            <person name="Utterback T."/>
            <person name="Rogers Y.-H."/>
            <person name="Kravitz S."/>
            <person name="Fraser C.M."/>
        </authorList>
    </citation>
    <scope>NUCLEOTIDE SEQUENCE</scope>
    <source>
        <strain evidence="10">Liverpool</strain>
    </source>
</reference>
<feature type="domain" description="C2H2-type" evidence="9">
    <location>
        <begin position="321"/>
        <end position="348"/>
    </location>
</feature>
<comment type="subcellular location">
    <subcellularLocation>
        <location evidence="1">Nucleus</location>
    </subcellularLocation>
</comment>
<feature type="domain" description="C2H2-type" evidence="9">
    <location>
        <begin position="462"/>
        <end position="490"/>
    </location>
</feature>
<dbReference type="PANTHER" id="PTHR24379:SF121">
    <property type="entry name" value="C2H2-TYPE DOMAIN-CONTAINING PROTEIN"/>
    <property type="match status" value="1"/>
</dbReference>
<organism evidence="10 11">
    <name type="scientific">Aedes aegypti</name>
    <name type="common">Yellowfever mosquito</name>
    <name type="synonym">Culex aegypti</name>
    <dbReference type="NCBI Taxonomy" id="7159"/>
    <lineage>
        <taxon>Eukaryota</taxon>
        <taxon>Metazoa</taxon>
        <taxon>Ecdysozoa</taxon>
        <taxon>Arthropoda</taxon>
        <taxon>Hexapoda</taxon>
        <taxon>Insecta</taxon>
        <taxon>Pterygota</taxon>
        <taxon>Neoptera</taxon>
        <taxon>Endopterygota</taxon>
        <taxon>Diptera</taxon>
        <taxon>Nematocera</taxon>
        <taxon>Culicoidea</taxon>
        <taxon>Culicidae</taxon>
        <taxon>Culicinae</taxon>
        <taxon>Aedini</taxon>
        <taxon>Aedes</taxon>
        <taxon>Stegomyia</taxon>
    </lineage>
</organism>
<dbReference type="Pfam" id="PF13912">
    <property type="entry name" value="zf-C2H2_6"/>
    <property type="match status" value="2"/>
</dbReference>
<name>A0A1S4F0U0_AEDAE</name>
<dbReference type="GO" id="GO:0003677">
    <property type="term" value="F:DNA binding"/>
    <property type="evidence" value="ECO:0007669"/>
    <property type="project" value="UniProtKB-KW"/>
</dbReference>
<feature type="domain" description="C2H2-type" evidence="9">
    <location>
        <begin position="349"/>
        <end position="376"/>
    </location>
</feature>
<feature type="domain" description="C2H2-type" evidence="9">
    <location>
        <begin position="434"/>
        <end position="461"/>
    </location>
</feature>
<dbReference type="FunFam" id="3.30.160.60:FF:000100">
    <property type="entry name" value="Zinc finger 45-like"/>
    <property type="match status" value="1"/>
</dbReference>
<dbReference type="Gene3D" id="3.30.160.60">
    <property type="entry name" value="Classic Zinc Finger"/>
    <property type="match status" value="11"/>
</dbReference>
<dbReference type="GO" id="GO:0005634">
    <property type="term" value="C:nucleus"/>
    <property type="evidence" value="ECO:0007669"/>
    <property type="project" value="UniProtKB-SubCell"/>
</dbReference>
<keyword evidence="2" id="KW-0479">Metal-binding</keyword>
<dbReference type="GO" id="GO:0032502">
    <property type="term" value="P:developmental process"/>
    <property type="evidence" value="ECO:0007669"/>
    <property type="project" value="UniProtKB-ARBA"/>
</dbReference>
<feature type="domain" description="C2H2-type" evidence="9">
    <location>
        <begin position="173"/>
        <end position="200"/>
    </location>
</feature>
<evidence type="ECO:0000256" key="2">
    <source>
        <dbReference type="ARBA" id="ARBA00022723"/>
    </source>
</evidence>
<dbReference type="InterPro" id="IPR013087">
    <property type="entry name" value="Znf_C2H2_type"/>
</dbReference>
<dbReference type="FunFam" id="3.30.160.60:FF:001465">
    <property type="entry name" value="Zinc finger protein 560"/>
    <property type="match status" value="1"/>
</dbReference>
<dbReference type="EMBL" id="CH477235">
    <property type="protein sequence ID" value="EAT46697.1"/>
    <property type="molecule type" value="Genomic_DNA"/>
</dbReference>
<evidence type="ECO:0000256" key="8">
    <source>
        <dbReference type="PROSITE-ProRule" id="PRU00042"/>
    </source>
</evidence>
<dbReference type="SUPFAM" id="SSF57667">
    <property type="entry name" value="beta-beta-alpha zinc fingers"/>
    <property type="match status" value="6"/>
</dbReference>
<dbReference type="GO" id="GO:0008270">
    <property type="term" value="F:zinc ion binding"/>
    <property type="evidence" value="ECO:0007669"/>
    <property type="project" value="UniProtKB-KW"/>
</dbReference>
<dbReference type="Pfam" id="PF00096">
    <property type="entry name" value="zf-C2H2"/>
    <property type="match status" value="9"/>
</dbReference>
<evidence type="ECO:0000256" key="4">
    <source>
        <dbReference type="ARBA" id="ARBA00022771"/>
    </source>
</evidence>
<dbReference type="Pfam" id="PF12874">
    <property type="entry name" value="zf-met"/>
    <property type="match status" value="1"/>
</dbReference>
<proteinExistence type="predicted"/>
<dbReference type="FunFam" id="3.30.160.60:FF:000065">
    <property type="entry name" value="B-cell CLL/lymphoma 6, member B"/>
    <property type="match status" value="2"/>
</dbReference>
<dbReference type="PANTHER" id="PTHR24379">
    <property type="entry name" value="KRAB AND ZINC FINGER DOMAIN-CONTAINING"/>
    <property type="match status" value="1"/>
</dbReference>
<evidence type="ECO:0000259" key="9">
    <source>
        <dbReference type="PROSITE" id="PS50157"/>
    </source>
</evidence>
<feature type="domain" description="C2H2-type" evidence="9">
    <location>
        <begin position="293"/>
        <end position="320"/>
    </location>
</feature>
<dbReference type="PROSITE" id="PS00028">
    <property type="entry name" value="ZINC_FINGER_C2H2_1"/>
    <property type="match status" value="10"/>
</dbReference>
<dbReference type="Proteomes" id="UP000682892">
    <property type="component" value="Unassembled WGS sequence"/>
</dbReference>
<feature type="domain" description="C2H2-type" evidence="9">
    <location>
        <begin position="201"/>
        <end position="229"/>
    </location>
</feature>
<keyword evidence="4 8" id="KW-0863">Zinc-finger</keyword>
<dbReference type="InterPro" id="IPR036236">
    <property type="entry name" value="Znf_C2H2_sf"/>
</dbReference>
<evidence type="ECO:0000313" key="10">
    <source>
        <dbReference type="EMBL" id="EAT46697.1"/>
    </source>
</evidence>
<keyword evidence="3" id="KW-0677">Repeat</keyword>
<reference evidence="10" key="3">
    <citation type="submission" date="2012-09" db="EMBL/GenBank/DDBJ databases">
        <authorList>
            <consortium name="VectorBase"/>
        </authorList>
    </citation>
    <scope>NUCLEOTIDE SEQUENCE</scope>
    <source>
        <strain evidence="10">Liverpool</strain>
    </source>
</reference>
<feature type="domain" description="C2H2-type" evidence="9">
    <location>
        <begin position="233"/>
        <end position="260"/>
    </location>
</feature>
<dbReference type="FunFam" id="3.30.160.60:FF:002343">
    <property type="entry name" value="Zinc finger protein 33A"/>
    <property type="match status" value="1"/>
</dbReference>
<evidence type="ECO:0000256" key="5">
    <source>
        <dbReference type="ARBA" id="ARBA00022833"/>
    </source>
</evidence>
<dbReference type="OMA" id="KMDHYVL"/>
<evidence type="ECO:0000313" key="11">
    <source>
        <dbReference type="Proteomes" id="UP000682892"/>
    </source>
</evidence>
<feature type="domain" description="C2H2-type" evidence="9">
    <location>
        <begin position="406"/>
        <end position="433"/>
    </location>
</feature>
<gene>
    <name evidence="10" type="ORF">AaeL_AAEL002145</name>
</gene>
<dbReference type="GO" id="GO:0000122">
    <property type="term" value="P:negative regulation of transcription by RNA polymerase II"/>
    <property type="evidence" value="ECO:0007669"/>
    <property type="project" value="UniProtKB-ARBA"/>
</dbReference>
<evidence type="ECO:0000256" key="1">
    <source>
        <dbReference type="ARBA" id="ARBA00004123"/>
    </source>
</evidence>
<dbReference type="HOGENOM" id="CLU_014771_0_0_1"/>
<accession>A0A1S4F0U0</accession>
<feature type="domain" description="C2H2-type" evidence="9">
    <location>
        <begin position="265"/>
        <end position="292"/>
    </location>
</feature>
<feature type="domain" description="C2H2-type" evidence="9">
    <location>
        <begin position="144"/>
        <end position="172"/>
    </location>
</feature>